<dbReference type="PANTHER" id="PTHR36801:SF3">
    <property type="entry name" value="OS06G0150300 PROTEIN"/>
    <property type="match status" value="1"/>
</dbReference>
<dbReference type="AlphaFoldDB" id="A0A6P5G303"/>
<protein>
    <submittedName>
        <fullName evidence="3">Uncharacterized protein LOC109718299</fullName>
    </submittedName>
</protein>
<feature type="region of interest" description="Disordered" evidence="1">
    <location>
        <begin position="43"/>
        <end position="88"/>
    </location>
</feature>
<dbReference type="GeneID" id="109718299"/>
<feature type="region of interest" description="Disordered" evidence="1">
    <location>
        <begin position="101"/>
        <end position="120"/>
    </location>
</feature>
<feature type="compositionally biased region" description="Pro residues" evidence="1">
    <location>
        <begin position="46"/>
        <end position="60"/>
    </location>
</feature>
<keyword evidence="2" id="KW-1185">Reference proteome</keyword>
<sequence length="199" mass="21715">MGRRLPPFPLEPHPLIHHALLLSFLAAWIAATIAVVSSLCGTCNPKSPPKSSPKSPPSPPSNNESNTKPAETQTLQQDQEQHSTSVPEEGTTVIEMDAGVATHGPLPPVVVPASSSRRKLSISLSSRLPEKMRASRKERRAAESEETIWKKTIILGEKCKVPSDEDEEDEAARNYHPRTPRSRPMSRTSSFANADAVRS</sequence>
<accession>A0A6P5G303</accession>
<evidence type="ECO:0000313" key="3">
    <source>
        <dbReference type="RefSeq" id="XP_020100058.1"/>
    </source>
</evidence>
<dbReference type="Proteomes" id="UP000515123">
    <property type="component" value="Linkage group 12"/>
</dbReference>
<feature type="region of interest" description="Disordered" evidence="1">
    <location>
        <begin position="159"/>
        <end position="199"/>
    </location>
</feature>
<dbReference type="OrthoDB" id="1703859at2759"/>
<proteinExistence type="predicted"/>
<evidence type="ECO:0000313" key="2">
    <source>
        <dbReference type="Proteomes" id="UP000515123"/>
    </source>
</evidence>
<evidence type="ECO:0000256" key="1">
    <source>
        <dbReference type="SAM" id="MobiDB-lite"/>
    </source>
</evidence>
<reference evidence="2" key="1">
    <citation type="journal article" date="2015" name="Nat. Genet.">
        <title>The pineapple genome and the evolution of CAM photosynthesis.</title>
        <authorList>
            <person name="Ming R."/>
            <person name="VanBuren R."/>
            <person name="Wai C.M."/>
            <person name="Tang H."/>
            <person name="Schatz M.C."/>
            <person name="Bowers J.E."/>
            <person name="Lyons E."/>
            <person name="Wang M.L."/>
            <person name="Chen J."/>
            <person name="Biggers E."/>
            <person name="Zhang J."/>
            <person name="Huang L."/>
            <person name="Zhang L."/>
            <person name="Miao W."/>
            <person name="Zhang J."/>
            <person name="Ye Z."/>
            <person name="Miao C."/>
            <person name="Lin Z."/>
            <person name="Wang H."/>
            <person name="Zhou H."/>
            <person name="Yim W.C."/>
            <person name="Priest H.D."/>
            <person name="Zheng C."/>
            <person name="Woodhouse M."/>
            <person name="Edger P.P."/>
            <person name="Guyot R."/>
            <person name="Guo H.B."/>
            <person name="Guo H."/>
            <person name="Zheng G."/>
            <person name="Singh R."/>
            <person name="Sharma A."/>
            <person name="Min X."/>
            <person name="Zheng Y."/>
            <person name="Lee H."/>
            <person name="Gurtowski J."/>
            <person name="Sedlazeck F.J."/>
            <person name="Harkess A."/>
            <person name="McKain M.R."/>
            <person name="Liao Z."/>
            <person name="Fang J."/>
            <person name="Liu J."/>
            <person name="Zhang X."/>
            <person name="Zhang Q."/>
            <person name="Hu W."/>
            <person name="Qin Y."/>
            <person name="Wang K."/>
            <person name="Chen L.Y."/>
            <person name="Shirley N."/>
            <person name="Lin Y.R."/>
            <person name="Liu L.Y."/>
            <person name="Hernandez A.G."/>
            <person name="Wright C.L."/>
            <person name="Bulone V."/>
            <person name="Tuskan G.A."/>
            <person name="Heath K."/>
            <person name="Zee F."/>
            <person name="Moore P.H."/>
            <person name="Sunkar R."/>
            <person name="Leebens-Mack J.H."/>
            <person name="Mockler T."/>
            <person name="Bennetzen J.L."/>
            <person name="Freeling M."/>
            <person name="Sankoff D."/>
            <person name="Paterson A.H."/>
            <person name="Zhu X."/>
            <person name="Yang X."/>
            <person name="Smith J.A."/>
            <person name="Cushman J.C."/>
            <person name="Paull R.E."/>
            <person name="Yu Q."/>
        </authorList>
    </citation>
    <scope>NUCLEOTIDE SEQUENCE [LARGE SCALE GENOMIC DNA]</scope>
    <source>
        <strain evidence="2">cv. F153</strain>
    </source>
</reference>
<name>A0A6P5G303_ANACO</name>
<dbReference type="PANTHER" id="PTHR36801">
    <property type="entry name" value="OS06G0150200 PROTEIN"/>
    <property type="match status" value="1"/>
</dbReference>
<feature type="compositionally biased region" description="Polar residues" evidence="1">
    <location>
        <begin position="70"/>
        <end position="86"/>
    </location>
</feature>
<dbReference type="RefSeq" id="XP_020100058.1">
    <property type="nucleotide sequence ID" value="XM_020244469.1"/>
</dbReference>
<feature type="compositionally biased region" description="Low complexity" evidence="1">
    <location>
        <begin position="111"/>
        <end position="120"/>
    </location>
</feature>
<gene>
    <name evidence="3" type="primary">LOC109718299</name>
</gene>
<organism evidence="2 3">
    <name type="scientific">Ananas comosus</name>
    <name type="common">Pineapple</name>
    <name type="synonym">Ananas ananas</name>
    <dbReference type="NCBI Taxonomy" id="4615"/>
    <lineage>
        <taxon>Eukaryota</taxon>
        <taxon>Viridiplantae</taxon>
        <taxon>Streptophyta</taxon>
        <taxon>Embryophyta</taxon>
        <taxon>Tracheophyta</taxon>
        <taxon>Spermatophyta</taxon>
        <taxon>Magnoliopsida</taxon>
        <taxon>Liliopsida</taxon>
        <taxon>Poales</taxon>
        <taxon>Bromeliaceae</taxon>
        <taxon>Bromelioideae</taxon>
        <taxon>Ananas</taxon>
    </lineage>
</organism>
<reference evidence="3" key="2">
    <citation type="submission" date="2025-08" db="UniProtKB">
        <authorList>
            <consortium name="RefSeq"/>
        </authorList>
    </citation>
    <scope>IDENTIFICATION</scope>
    <source>
        <tissue evidence="3">Leaf</tissue>
    </source>
</reference>